<evidence type="ECO:0000313" key="3">
    <source>
        <dbReference type="Proteomes" id="UP001345963"/>
    </source>
</evidence>
<feature type="region of interest" description="Disordered" evidence="1">
    <location>
        <begin position="1"/>
        <end position="65"/>
    </location>
</feature>
<organism evidence="2 3">
    <name type="scientific">Ataeniobius toweri</name>
    <dbReference type="NCBI Taxonomy" id="208326"/>
    <lineage>
        <taxon>Eukaryota</taxon>
        <taxon>Metazoa</taxon>
        <taxon>Chordata</taxon>
        <taxon>Craniata</taxon>
        <taxon>Vertebrata</taxon>
        <taxon>Euteleostomi</taxon>
        <taxon>Actinopterygii</taxon>
        <taxon>Neopterygii</taxon>
        <taxon>Teleostei</taxon>
        <taxon>Neoteleostei</taxon>
        <taxon>Acanthomorphata</taxon>
        <taxon>Ovalentaria</taxon>
        <taxon>Atherinomorphae</taxon>
        <taxon>Cyprinodontiformes</taxon>
        <taxon>Goodeidae</taxon>
        <taxon>Ataeniobius</taxon>
    </lineage>
</organism>
<sequence>MPSTGIHVKNRFREQRGFGQQDRGGGNEHQPRSKLPDNFQSNRRPDHHMKPKDKPDGKGWNQHAEGIIKREMEDAFHKLLAEAVRLANAQPQLSTGAADHAVRLDPKPPQHDLVWTQSPQPQLYPAVNWHYINKLNCHLEVHNC</sequence>
<comment type="caution">
    <text evidence="2">The sequence shown here is derived from an EMBL/GenBank/DDBJ whole genome shotgun (WGS) entry which is preliminary data.</text>
</comment>
<gene>
    <name evidence="2" type="ORF">ATANTOWER_005925</name>
</gene>
<evidence type="ECO:0000313" key="2">
    <source>
        <dbReference type="EMBL" id="MED6255194.1"/>
    </source>
</evidence>
<accession>A0ABU7C042</accession>
<keyword evidence="3" id="KW-1185">Reference proteome</keyword>
<protein>
    <submittedName>
        <fullName evidence="2">Uncharacterized protein</fullName>
    </submittedName>
</protein>
<name>A0ABU7C042_9TELE</name>
<dbReference type="EMBL" id="JAHUTI010070505">
    <property type="protein sequence ID" value="MED6255194.1"/>
    <property type="molecule type" value="Genomic_DNA"/>
</dbReference>
<dbReference type="Proteomes" id="UP001345963">
    <property type="component" value="Unassembled WGS sequence"/>
</dbReference>
<reference evidence="2 3" key="1">
    <citation type="submission" date="2021-07" db="EMBL/GenBank/DDBJ databases">
        <authorList>
            <person name="Palmer J.M."/>
        </authorList>
    </citation>
    <scope>NUCLEOTIDE SEQUENCE [LARGE SCALE GENOMIC DNA]</scope>
    <source>
        <strain evidence="2 3">AT_MEX2019</strain>
        <tissue evidence="2">Muscle</tissue>
    </source>
</reference>
<feature type="compositionally biased region" description="Basic and acidic residues" evidence="1">
    <location>
        <begin position="25"/>
        <end position="35"/>
    </location>
</feature>
<evidence type="ECO:0000256" key="1">
    <source>
        <dbReference type="SAM" id="MobiDB-lite"/>
    </source>
</evidence>
<proteinExistence type="predicted"/>